<proteinExistence type="predicted"/>
<dbReference type="EMBL" id="JAWWNJ010000016">
    <property type="protein sequence ID" value="KAK7039638.1"/>
    <property type="molecule type" value="Genomic_DNA"/>
</dbReference>
<dbReference type="Gene3D" id="3.80.10.10">
    <property type="entry name" value="Ribonuclease Inhibitor"/>
    <property type="match status" value="1"/>
</dbReference>
<organism evidence="1 2">
    <name type="scientific">Favolaschia claudopus</name>
    <dbReference type="NCBI Taxonomy" id="2862362"/>
    <lineage>
        <taxon>Eukaryota</taxon>
        <taxon>Fungi</taxon>
        <taxon>Dikarya</taxon>
        <taxon>Basidiomycota</taxon>
        <taxon>Agaricomycotina</taxon>
        <taxon>Agaricomycetes</taxon>
        <taxon>Agaricomycetidae</taxon>
        <taxon>Agaricales</taxon>
        <taxon>Marasmiineae</taxon>
        <taxon>Mycenaceae</taxon>
        <taxon>Favolaschia</taxon>
    </lineage>
</organism>
<keyword evidence="2" id="KW-1185">Reference proteome</keyword>
<accession>A0AAW0CIQ4</accession>
<comment type="caution">
    <text evidence="1">The sequence shown here is derived from an EMBL/GenBank/DDBJ whole genome shotgun (WGS) entry which is preliminary data.</text>
</comment>
<dbReference type="AlphaFoldDB" id="A0AAW0CIQ4"/>
<name>A0AAW0CIQ4_9AGAR</name>
<reference evidence="1 2" key="1">
    <citation type="journal article" date="2024" name="J Genomics">
        <title>Draft genome sequencing and assembly of Favolaschia claudopus CIRM-BRFM 2984 isolated from oak limbs.</title>
        <authorList>
            <person name="Navarro D."/>
            <person name="Drula E."/>
            <person name="Chaduli D."/>
            <person name="Cazenave R."/>
            <person name="Ahrendt S."/>
            <person name="Wang J."/>
            <person name="Lipzen A."/>
            <person name="Daum C."/>
            <person name="Barry K."/>
            <person name="Grigoriev I.V."/>
            <person name="Favel A."/>
            <person name="Rosso M.N."/>
            <person name="Martin F."/>
        </authorList>
    </citation>
    <scope>NUCLEOTIDE SEQUENCE [LARGE SCALE GENOMIC DNA]</scope>
    <source>
        <strain evidence="1 2">CIRM-BRFM 2984</strain>
    </source>
</reference>
<dbReference type="Proteomes" id="UP001362999">
    <property type="component" value="Unassembled WGS sequence"/>
</dbReference>
<sequence>MHRVLRIAEIVSLISQEIDFSSLPSFARVCKTFTDPALDVLWSEQEDLANILRCMPAGIWNESPEDSDSDSEDEDGTTWTLNRPVARSDWDRSLYYAHRVKFFQYNDGPSSPRYPNPCTPKFLDCLHLCFPDPCIFPNLQTLHWHFERGLTFAHIRLFLGPCLHTLSVAVLQSIAHLSFLPFLAAACPLLKVVGVECSDELDGRNSVSSLISGLCHLESVNLPYLNNSALEHIARLPRLRSLTLLDQRPLDPFPPTVFLNIILFTRLSKLNIHGDGVSSIVPLLTLMVHAPLVNIDVTIPTDSPAVAFAQCYSALAHHCLRSHSSLKVLNCSRPMTPSATPTNTTIANHVVTGSQFSPLLSFSNVTAVHLSAPVGFDLDDITVANLATAWPRLRQLCIFSDVFVNPPSRITLNGLLAIAQHCRHLVSLTLPIDASLAPRWPQPRDHKTGGKRIRQNSLRRWQVERSPISNPLLVASFLSSVFPGLTTIITDQEYKHNSYSPEARIELAEALAFHEKWKTAEAALPLLRKARNEERGWTKLACAEKQDA</sequence>
<evidence type="ECO:0000313" key="1">
    <source>
        <dbReference type="EMBL" id="KAK7039638.1"/>
    </source>
</evidence>
<gene>
    <name evidence="1" type="ORF">R3P38DRAFT_3181404</name>
</gene>
<protein>
    <recommendedName>
        <fullName evidence="3">F-box domain-containing protein</fullName>
    </recommendedName>
</protein>
<dbReference type="InterPro" id="IPR032675">
    <property type="entry name" value="LRR_dom_sf"/>
</dbReference>
<evidence type="ECO:0000313" key="2">
    <source>
        <dbReference type="Proteomes" id="UP001362999"/>
    </source>
</evidence>
<evidence type="ECO:0008006" key="3">
    <source>
        <dbReference type="Google" id="ProtNLM"/>
    </source>
</evidence>